<evidence type="ECO:0000313" key="1">
    <source>
        <dbReference type="EMBL" id="AGY35311.1"/>
    </source>
</evidence>
<dbReference type="EMBL" id="KF577590">
    <property type="protein sequence ID" value="AGY35311.1"/>
    <property type="molecule type" value="Genomic_DNA"/>
</dbReference>
<keyword evidence="1" id="KW-0614">Plasmid</keyword>
<gene>
    <name evidence="1" type="ORF">AP13_p00020</name>
</gene>
<dbReference type="AlphaFoldDB" id="U5NVS5"/>
<organism evidence="1">
    <name type="scientific">Brevibacterium sp. Ap13</name>
    <dbReference type="NCBI Taxonomy" id="1406197"/>
    <lineage>
        <taxon>Bacteria</taxon>
        <taxon>Bacillati</taxon>
        <taxon>Actinomycetota</taxon>
        <taxon>Actinomycetes</taxon>
        <taxon>Micrococcales</taxon>
        <taxon>Brevibacteriaceae</taxon>
        <taxon>Brevibacterium</taxon>
    </lineage>
</organism>
<protein>
    <submittedName>
        <fullName evidence="1">Uncharacterized protein</fullName>
    </submittedName>
</protein>
<geneLocation type="plasmid" evidence="1">
    <name>pAP13</name>
</geneLocation>
<proteinExistence type="predicted"/>
<name>U5NVS5_9MICO</name>
<sequence>MTDELDPPWVALAILKYGATPRGGVNTAVMARRLRVSQRTVQRWLHDGIPARRERNLWRGWHPRRDLLSMEREKLRNALGAKDALKVGRQRGILPSWRAQGFLEEHVVWIRQMGPRRDRIPVLRIQSSRHDADAGLRVLSWLETYTVGATALGEDGGLPAEFVKETGVRALIRVPTAFDGEIIKYSALHAAGDYRIRGRKIGVMGSRHSLMWLDGGPEICLGDYVHR</sequence>
<accession>U5NVS5</accession>
<reference evidence="1" key="1">
    <citation type="journal article" date="2013" name="Genome Announc.">
        <title>Complete Genome Sequence of pAP13, a Large Linear Plasmid of a Brevibacterium Strain Isolated from a Saline Lake at 4,200 Meters above Sea Level in Argentina.</title>
        <authorList>
            <person name="Dib J.R."/>
            <person name="Schuldes J."/>
            <person name="Thurmer A."/>
            <person name="Farias M.E."/>
            <person name="Daniel R."/>
            <person name="Meinhardt F."/>
        </authorList>
    </citation>
    <scope>NUCLEOTIDE SEQUENCE</scope>
    <source>
        <strain evidence="1">Ap13</strain>
        <plasmid evidence="1">pAP13</plasmid>
    </source>
</reference>